<dbReference type="Gene3D" id="1.20.5.1930">
    <property type="match status" value="1"/>
</dbReference>
<dbReference type="RefSeq" id="WP_068607880.1">
    <property type="nucleotide sequence ID" value="NZ_LZDH01000045.1"/>
</dbReference>
<evidence type="ECO:0000256" key="11">
    <source>
        <dbReference type="ARBA" id="ARBA00022989"/>
    </source>
</evidence>
<comment type="caution">
    <text evidence="19">The sequence shown here is derived from an EMBL/GenBank/DDBJ whole genome shotgun (WGS) entry which is preliminary data.</text>
</comment>
<evidence type="ECO:0000256" key="17">
    <source>
        <dbReference type="SAM" id="Phobius"/>
    </source>
</evidence>
<dbReference type="InterPro" id="IPR003018">
    <property type="entry name" value="GAF"/>
</dbReference>
<evidence type="ECO:0000313" key="20">
    <source>
        <dbReference type="Proteomes" id="UP000091969"/>
    </source>
</evidence>
<dbReference type="SUPFAM" id="SSF55874">
    <property type="entry name" value="ATPase domain of HSP90 chaperone/DNA topoisomerase II/histidine kinase"/>
    <property type="match status" value="1"/>
</dbReference>
<proteinExistence type="predicted"/>
<dbReference type="OrthoDB" id="9811306at2"/>
<evidence type="ECO:0000256" key="4">
    <source>
        <dbReference type="ARBA" id="ARBA00022519"/>
    </source>
</evidence>
<evidence type="ECO:0000256" key="15">
    <source>
        <dbReference type="SAM" id="Coils"/>
    </source>
</evidence>
<dbReference type="InterPro" id="IPR036890">
    <property type="entry name" value="HATPase_C_sf"/>
</dbReference>
<dbReference type="InterPro" id="IPR011712">
    <property type="entry name" value="Sig_transdc_His_kin_sub3_dim/P"/>
</dbReference>
<dbReference type="STRING" id="1101373.A9O67_02665"/>
<dbReference type="GO" id="GO:0005886">
    <property type="term" value="C:plasma membrane"/>
    <property type="evidence" value="ECO:0007669"/>
    <property type="project" value="UniProtKB-SubCell"/>
</dbReference>
<dbReference type="PANTHER" id="PTHR24421:SF10">
    <property type="entry name" value="NITRATE_NITRITE SENSOR PROTEIN NARQ"/>
    <property type="match status" value="1"/>
</dbReference>
<dbReference type="AlphaFoldDB" id="A0A1A6DW86"/>
<dbReference type="InterPro" id="IPR016380">
    <property type="entry name" value="Sig_transdc_His_kin_NarX/NarQ"/>
</dbReference>
<keyword evidence="15" id="KW-0175">Coiled coil</keyword>
<name>A0A1A6DW86_9BURK</name>
<dbReference type="InterPro" id="IPR042295">
    <property type="entry name" value="NarX-like_N_sf"/>
</dbReference>
<dbReference type="Pfam" id="PF07730">
    <property type="entry name" value="HisKA_3"/>
    <property type="match status" value="1"/>
</dbReference>
<dbReference type="Pfam" id="PF02518">
    <property type="entry name" value="HATPase_c"/>
    <property type="match status" value="1"/>
</dbReference>
<dbReference type="Pfam" id="PF01590">
    <property type="entry name" value="GAF"/>
    <property type="match status" value="1"/>
</dbReference>
<evidence type="ECO:0000313" key="19">
    <source>
        <dbReference type="EMBL" id="OBS31113.1"/>
    </source>
</evidence>
<sequence>MRATTTIATKLVYAGLWLLLAVTASIGVTLWVTWQLEGGAAAVNEAGRLRMQVWRLDAARTLSVPAERREALVQELLGSLERLRAGDPQRPLFVPWTPLIRERFDDVEATWNRQRHLWDPKVPPDPSDAGVAFAIAEMLVAKVDELVLAIESELSRLTRILNLLQFAMIAFAVAGAVFMLYTGQRYVMQPLTRLARAMTDLQRGVFATRVAASSGDEFGQLASGFNQMAATLQELYGQLEAKVAEKTRDLEAKRANLQALYDMSLFLSDADSLQTLSDGFVQRLRQRVGADAVILRWADPALHGYMLLAEHQMPREIVAAEQVLPCGQCECGRAHLEQRTRVIPIERGDASDVVHCASLGFRTMVSVPVRLQHRVLGEINLFYRHALALHEGERELLDALAGQLANAVEGLRAHALEREAAVAQERNFLARELHDSIAQSLAFLKIQVQLLQGALRRGDSAAAEGHVAELQTGLEESLADVRELLMHFRTRTHDGDIVTALHETVTKFQHQTGLTAHVEVHGGAVELPPDVQLQVLHVVQEALSNVRKHARAHSVVVHVHKGAPWRFVVRDDGVGFDPVHHTQETHIGLRIMQERAAAIGARLTVHSAPGQGTAVELSVPVDAAVQERSPTPLDPQFPRAPDTVSSVS</sequence>
<protein>
    <recommendedName>
        <fullName evidence="14">Sensor protein</fullName>
        <ecNumber evidence="14">2.7.13.3</ecNumber>
    </recommendedName>
</protein>
<dbReference type="GO" id="GO:0000155">
    <property type="term" value="F:phosphorelay sensor kinase activity"/>
    <property type="evidence" value="ECO:0007669"/>
    <property type="project" value="UniProtKB-UniRule"/>
</dbReference>
<evidence type="ECO:0000256" key="3">
    <source>
        <dbReference type="ARBA" id="ARBA00022475"/>
    </source>
</evidence>
<evidence type="ECO:0000256" key="12">
    <source>
        <dbReference type="ARBA" id="ARBA00023012"/>
    </source>
</evidence>
<dbReference type="CDD" id="cd06225">
    <property type="entry name" value="HAMP"/>
    <property type="match status" value="1"/>
</dbReference>
<keyword evidence="9 14" id="KW-0418">Kinase</keyword>
<dbReference type="CDD" id="cd16917">
    <property type="entry name" value="HATPase_UhpB-NarQ-NarX-like"/>
    <property type="match status" value="1"/>
</dbReference>
<dbReference type="SMART" id="SM00387">
    <property type="entry name" value="HATPase_c"/>
    <property type="match status" value="1"/>
</dbReference>
<dbReference type="GO" id="GO:0046983">
    <property type="term" value="F:protein dimerization activity"/>
    <property type="evidence" value="ECO:0007669"/>
    <property type="project" value="UniProtKB-UniRule"/>
</dbReference>
<dbReference type="InterPro" id="IPR029095">
    <property type="entry name" value="NarX-like_N"/>
</dbReference>
<dbReference type="InterPro" id="IPR050482">
    <property type="entry name" value="Sensor_HK_TwoCompSys"/>
</dbReference>
<dbReference type="EC" id="2.7.13.3" evidence="14"/>
<dbReference type="SUPFAM" id="SSF55781">
    <property type="entry name" value="GAF domain-like"/>
    <property type="match status" value="1"/>
</dbReference>
<keyword evidence="7 17" id="KW-0812">Transmembrane</keyword>
<evidence type="ECO:0000256" key="1">
    <source>
        <dbReference type="ARBA" id="ARBA00000085"/>
    </source>
</evidence>
<dbReference type="Gene3D" id="1.20.120.960">
    <property type="entry name" value="Histidine kinase NarX, sensor domain"/>
    <property type="match status" value="1"/>
</dbReference>
<dbReference type="Gene3D" id="1.10.8.500">
    <property type="entry name" value="HAMP domain in histidine kinase"/>
    <property type="match status" value="1"/>
</dbReference>
<dbReference type="PROSITE" id="PS50885">
    <property type="entry name" value="HAMP"/>
    <property type="match status" value="1"/>
</dbReference>
<gene>
    <name evidence="19" type="ORF">A9O67_02665</name>
</gene>
<evidence type="ECO:0000256" key="16">
    <source>
        <dbReference type="SAM" id="MobiDB-lite"/>
    </source>
</evidence>
<keyword evidence="10 14" id="KW-0067">ATP-binding</keyword>
<accession>A0A1A6DW86</accession>
<dbReference type="InterPro" id="IPR003660">
    <property type="entry name" value="HAMP_dom"/>
</dbReference>
<keyword evidence="4 14" id="KW-0997">Cell inner membrane</keyword>
<dbReference type="PIRSF" id="PIRSF003167">
    <property type="entry name" value="STHK_NarX/NarQ"/>
    <property type="match status" value="1"/>
</dbReference>
<reference evidence="19 20" key="1">
    <citation type="submission" date="2016-06" db="EMBL/GenBank/DDBJ databases">
        <title>Genome sequence of Tepidimonas fonticaldi PL17.</title>
        <authorList>
            <person name="Pinnaka A.K."/>
        </authorList>
    </citation>
    <scope>NUCLEOTIDE SEQUENCE [LARGE SCALE GENOMIC DNA]</scope>
    <source>
        <strain evidence="19 20">PL17</strain>
    </source>
</reference>
<dbReference type="SMART" id="SM00304">
    <property type="entry name" value="HAMP"/>
    <property type="match status" value="1"/>
</dbReference>
<evidence type="ECO:0000256" key="6">
    <source>
        <dbReference type="ARBA" id="ARBA00022679"/>
    </source>
</evidence>
<evidence type="ECO:0000256" key="2">
    <source>
        <dbReference type="ARBA" id="ARBA00004429"/>
    </source>
</evidence>
<dbReference type="Gene3D" id="3.30.565.10">
    <property type="entry name" value="Histidine kinase-like ATPase, C-terminal domain"/>
    <property type="match status" value="1"/>
</dbReference>
<keyword evidence="11 17" id="KW-1133">Transmembrane helix</keyword>
<keyword evidence="5" id="KW-0597">Phosphoprotein</keyword>
<comment type="subcellular location">
    <subcellularLocation>
        <location evidence="2">Cell inner membrane</location>
        <topology evidence="2">Multi-pass membrane protein</topology>
    </subcellularLocation>
</comment>
<dbReference type="GO" id="GO:0005524">
    <property type="term" value="F:ATP binding"/>
    <property type="evidence" value="ECO:0007669"/>
    <property type="project" value="UniProtKB-UniRule"/>
</dbReference>
<evidence type="ECO:0000256" key="14">
    <source>
        <dbReference type="PIRNR" id="PIRNR003167"/>
    </source>
</evidence>
<keyword evidence="3 14" id="KW-1003">Cell membrane</keyword>
<keyword evidence="8 14" id="KW-0547">Nucleotide-binding</keyword>
<dbReference type="Pfam" id="PF13675">
    <property type="entry name" value="PilJ"/>
    <property type="match status" value="1"/>
</dbReference>
<feature type="region of interest" description="Disordered" evidence="16">
    <location>
        <begin position="626"/>
        <end position="648"/>
    </location>
</feature>
<feature type="domain" description="HAMP" evidence="18">
    <location>
        <begin position="185"/>
        <end position="237"/>
    </location>
</feature>
<dbReference type="InterPro" id="IPR029016">
    <property type="entry name" value="GAF-like_dom_sf"/>
</dbReference>
<comment type="catalytic activity">
    <reaction evidence="1 14">
        <text>ATP + protein L-histidine = ADP + protein N-phospho-L-histidine.</text>
        <dbReference type="EC" id="2.7.13.3"/>
    </reaction>
</comment>
<dbReference type="InterPro" id="IPR003594">
    <property type="entry name" value="HATPase_dom"/>
</dbReference>
<keyword evidence="13 14" id="KW-0472">Membrane</keyword>
<keyword evidence="20" id="KW-1185">Reference proteome</keyword>
<evidence type="ECO:0000256" key="7">
    <source>
        <dbReference type="ARBA" id="ARBA00022692"/>
    </source>
</evidence>
<dbReference type="SUPFAM" id="SSF158472">
    <property type="entry name" value="HAMP domain-like"/>
    <property type="match status" value="1"/>
</dbReference>
<dbReference type="Proteomes" id="UP000091969">
    <property type="component" value="Unassembled WGS sequence"/>
</dbReference>
<dbReference type="Pfam" id="PF00672">
    <property type="entry name" value="HAMP"/>
    <property type="match status" value="1"/>
</dbReference>
<keyword evidence="6 14" id="KW-0808">Transferase</keyword>
<feature type="transmembrane region" description="Helical" evidence="17">
    <location>
        <begin position="160"/>
        <end position="181"/>
    </location>
</feature>
<dbReference type="Gene3D" id="3.30.450.40">
    <property type="match status" value="1"/>
</dbReference>
<organism evidence="19 20">
    <name type="scientific">Tepidimonas fonticaldi</name>
    <dbReference type="NCBI Taxonomy" id="1101373"/>
    <lineage>
        <taxon>Bacteria</taxon>
        <taxon>Pseudomonadati</taxon>
        <taxon>Pseudomonadota</taxon>
        <taxon>Betaproteobacteria</taxon>
        <taxon>Burkholderiales</taxon>
        <taxon>Tepidimonas</taxon>
    </lineage>
</organism>
<feature type="transmembrane region" description="Helical" evidence="17">
    <location>
        <begin position="129"/>
        <end position="148"/>
    </location>
</feature>
<evidence type="ECO:0000256" key="13">
    <source>
        <dbReference type="ARBA" id="ARBA00023136"/>
    </source>
</evidence>
<evidence type="ECO:0000259" key="18">
    <source>
        <dbReference type="PROSITE" id="PS50885"/>
    </source>
</evidence>
<dbReference type="PANTHER" id="PTHR24421">
    <property type="entry name" value="NITRATE/NITRITE SENSOR PROTEIN NARX-RELATED"/>
    <property type="match status" value="1"/>
</dbReference>
<dbReference type="EMBL" id="LZDH01000045">
    <property type="protein sequence ID" value="OBS31113.1"/>
    <property type="molecule type" value="Genomic_DNA"/>
</dbReference>
<feature type="transmembrane region" description="Helical" evidence="17">
    <location>
        <begin position="12"/>
        <end position="34"/>
    </location>
</feature>
<evidence type="ECO:0000256" key="5">
    <source>
        <dbReference type="ARBA" id="ARBA00022553"/>
    </source>
</evidence>
<evidence type="ECO:0000256" key="9">
    <source>
        <dbReference type="ARBA" id="ARBA00022777"/>
    </source>
</evidence>
<evidence type="ECO:0000256" key="10">
    <source>
        <dbReference type="ARBA" id="ARBA00022840"/>
    </source>
</evidence>
<keyword evidence="12 14" id="KW-0902">Two-component regulatory system</keyword>
<evidence type="ECO:0000256" key="8">
    <source>
        <dbReference type="ARBA" id="ARBA00022741"/>
    </source>
</evidence>
<feature type="coiled-coil region" evidence="15">
    <location>
        <begin position="229"/>
        <end position="256"/>
    </location>
</feature>